<proteinExistence type="predicted"/>
<organism evidence="10 11">
    <name type="scientific">Gulosibacter faecalis</name>
    <dbReference type="NCBI Taxonomy" id="272240"/>
    <lineage>
        <taxon>Bacteria</taxon>
        <taxon>Bacillati</taxon>
        <taxon>Actinomycetota</taxon>
        <taxon>Actinomycetes</taxon>
        <taxon>Micrococcales</taxon>
        <taxon>Microbacteriaceae</taxon>
        <taxon>Gulosibacter</taxon>
    </lineage>
</organism>
<dbReference type="NCBIfam" id="NF033902">
    <property type="entry name" value="iso_D2_wall_anc"/>
    <property type="match status" value="1"/>
</dbReference>
<keyword evidence="5" id="KW-1133">Transmembrane helix</keyword>
<dbReference type="Pfam" id="PF16555">
    <property type="entry name" value="GramPos_pilinD1"/>
    <property type="match status" value="1"/>
</dbReference>
<feature type="domain" description="Gram-positive pilin subunit D1 N-terminal" evidence="8">
    <location>
        <begin position="47"/>
        <end position="189"/>
    </location>
</feature>
<dbReference type="InterPro" id="IPR026466">
    <property type="entry name" value="Fim_isopep_form_D2_dom"/>
</dbReference>
<dbReference type="Gene3D" id="2.60.40.10">
    <property type="entry name" value="Immunoglobulins"/>
    <property type="match status" value="2"/>
</dbReference>
<evidence type="ECO:0000256" key="5">
    <source>
        <dbReference type="SAM" id="Phobius"/>
    </source>
</evidence>
<dbReference type="InterPro" id="IPR006311">
    <property type="entry name" value="TAT_signal"/>
</dbReference>
<evidence type="ECO:0000259" key="7">
    <source>
        <dbReference type="Pfam" id="PF00746"/>
    </source>
</evidence>
<dbReference type="InterPro" id="IPR041033">
    <property type="entry name" value="SpaA_PFL_dom_1"/>
</dbReference>
<dbReference type="InterPro" id="IPR019931">
    <property type="entry name" value="LPXTG_anchor"/>
</dbReference>
<keyword evidence="4" id="KW-0572">Peptidoglycan-anchor</keyword>
<name>A0ABW5UVL1_9MICO</name>
<dbReference type="Proteomes" id="UP001597492">
    <property type="component" value="Unassembled WGS sequence"/>
</dbReference>
<dbReference type="InterPro" id="IPR013783">
    <property type="entry name" value="Ig-like_fold"/>
</dbReference>
<evidence type="ECO:0000256" key="4">
    <source>
        <dbReference type="ARBA" id="ARBA00023088"/>
    </source>
</evidence>
<feature type="chain" id="PRO_5045419623" evidence="6">
    <location>
        <begin position="34"/>
        <end position="504"/>
    </location>
</feature>
<keyword evidence="1" id="KW-0134">Cell wall</keyword>
<dbReference type="Gene3D" id="2.60.40.740">
    <property type="match status" value="1"/>
</dbReference>
<dbReference type="RefSeq" id="WP_040904684.1">
    <property type="nucleotide sequence ID" value="NZ_JBHUNE010000003.1"/>
</dbReference>
<keyword evidence="5" id="KW-0812">Transmembrane</keyword>
<feature type="domain" description="SpaA-like prealbumin fold" evidence="9">
    <location>
        <begin position="338"/>
        <end position="440"/>
    </location>
</feature>
<dbReference type="InterPro" id="IPR048052">
    <property type="entry name" value="FM1-like"/>
</dbReference>
<evidence type="ECO:0000256" key="2">
    <source>
        <dbReference type="ARBA" id="ARBA00022525"/>
    </source>
</evidence>
<evidence type="ECO:0000256" key="6">
    <source>
        <dbReference type="SAM" id="SignalP"/>
    </source>
</evidence>
<comment type="caution">
    <text evidence="10">The sequence shown here is derived from an EMBL/GenBank/DDBJ whole genome shotgun (WGS) entry which is preliminary data.</text>
</comment>
<protein>
    <submittedName>
        <fullName evidence="10">SpaH/EbpB family LPXTG-anchored major pilin</fullName>
    </submittedName>
</protein>
<accession>A0ABW5UVL1</accession>
<feature type="transmembrane region" description="Helical" evidence="5">
    <location>
        <begin position="476"/>
        <end position="495"/>
    </location>
</feature>
<keyword evidence="11" id="KW-1185">Reference proteome</keyword>
<feature type="domain" description="Gram-positive cocci surface proteins LPxTG" evidence="7">
    <location>
        <begin position="462"/>
        <end position="499"/>
    </location>
</feature>
<gene>
    <name evidence="10" type="ORF">ACFSW7_02670</name>
</gene>
<sequence>MIRKHSRVRFVASAAAALAVGAASLLGGTAANATETPDYGNINTDATGSIVIHKHEHQVGDDAQAGNPNGDSNITSPGVDGVTFTAFKLDGLDLTKQADWEKLADLTANADCSGTNAAGITKGAVAGEATTANGGQATISELDVAAYLVCETGATPESNVIDHATPFIVTIPRPDNGGWIYNVHAYPKNGVTDITKEVVTPATYGLGTVIDFPVTTKVPTVADNGEFTHFVVADKLDDRLGSPAVASVTSGDTTFVVDVDYEVITNGQSVRVEFTTDGLKKLAADFENQNVVTTFQGTVNSIGEGTITNSATVFVNDPFDENGTNGIPSNEVVTKWGDLRVQKINDQNPATALEGATFEVYAAVTPYADDCSAATPTGNAISIKGATTFTSDATGHVAGIDGLFVSDTETGEQAQRCYVIKETAAPAGYVLPEGDAAFTAVTVKAGTTNVADWDVKVKNSQAGVPELPMTGAQGQIIMAVTGGALLALAVGLVLARRRQATSAE</sequence>
<evidence type="ECO:0000313" key="11">
    <source>
        <dbReference type="Proteomes" id="UP001597492"/>
    </source>
</evidence>
<keyword evidence="2" id="KW-0964">Secreted</keyword>
<dbReference type="InterPro" id="IPR032364">
    <property type="entry name" value="GramPos_pilinD1_N"/>
</dbReference>
<dbReference type="Pfam" id="PF00746">
    <property type="entry name" value="Gram_pos_anchor"/>
    <property type="match status" value="1"/>
</dbReference>
<dbReference type="NCBIfam" id="TIGR01167">
    <property type="entry name" value="LPXTG_anchor"/>
    <property type="match status" value="1"/>
</dbReference>
<evidence type="ECO:0000259" key="8">
    <source>
        <dbReference type="Pfam" id="PF16555"/>
    </source>
</evidence>
<reference evidence="11" key="1">
    <citation type="journal article" date="2019" name="Int. J. Syst. Evol. Microbiol.">
        <title>The Global Catalogue of Microorganisms (GCM) 10K type strain sequencing project: providing services to taxonomists for standard genome sequencing and annotation.</title>
        <authorList>
            <consortium name="The Broad Institute Genomics Platform"/>
            <consortium name="The Broad Institute Genome Sequencing Center for Infectious Disease"/>
            <person name="Wu L."/>
            <person name="Ma J."/>
        </authorList>
    </citation>
    <scope>NUCLEOTIDE SEQUENCE [LARGE SCALE GENOMIC DNA]</scope>
    <source>
        <strain evidence="11">TISTR 1514</strain>
    </source>
</reference>
<dbReference type="NCBIfam" id="TIGR04226">
    <property type="entry name" value="RrgB_K2N_iso_D2"/>
    <property type="match status" value="1"/>
</dbReference>
<evidence type="ECO:0000259" key="9">
    <source>
        <dbReference type="Pfam" id="PF17802"/>
    </source>
</evidence>
<feature type="signal peptide" evidence="6">
    <location>
        <begin position="1"/>
        <end position="33"/>
    </location>
</feature>
<dbReference type="PROSITE" id="PS51318">
    <property type="entry name" value="TAT"/>
    <property type="match status" value="1"/>
</dbReference>
<evidence type="ECO:0000313" key="10">
    <source>
        <dbReference type="EMBL" id="MFD2757280.1"/>
    </source>
</evidence>
<keyword evidence="3 6" id="KW-0732">Signal</keyword>
<dbReference type="EMBL" id="JBHUNE010000003">
    <property type="protein sequence ID" value="MFD2757280.1"/>
    <property type="molecule type" value="Genomic_DNA"/>
</dbReference>
<keyword evidence="5" id="KW-0472">Membrane</keyword>
<evidence type="ECO:0000256" key="1">
    <source>
        <dbReference type="ARBA" id="ARBA00022512"/>
    </source>
</evidence>
<evidence type="ECO:0000256" key="3">
    <source>
        <dbReference type="ARBA" id="ARBA00022729"/>
    </source>
</evidence>
<dbReference type="Pfam" id="PF17802">
    <property type="entry name" value="SpaA"/>
    <property type="match status" value="1"/>
</dbReference>